<dbReference type="KEGG" id="mcak:MCCS_14090"/>
<dbReference type="EMBL" id="CP021059">
    <property type="protein sequence ID" value="ARQ07050.1"/>
    <property type="molecule type" value="Genomic_DNA"/>
</dbReference>
<dbReference type="GeneID" id="35295527"/>
<keyword evidence="2" id="KW-1185">Reference proteome</keyword>
<dbReference type="AlphaFoldDB" id="A0A1W7AD76"/>
<evidence type="ECO:0000313" key="2">
    <source>
        <dbReference type="Proteomes" id="UP000194154"/>
    </source>
</evidence>
<proteinExistence type="predicted"/>
<gene>
    <name evidence="1" type="ORF">MCCS_14090</name>
</gene>
<evidence type="ECO:0000313" key="1">
    <source>
        <dbReference type="EMBL" id="ARQ07050.1"/>
    </source>
</evidence>
<reference evidence="1 2" key="1">
    <citation type="journal article" date="2017" name="Int. J. Syst. Evol. Microbiol.">
        <title>Macrococcus canis sp. nov., a skin bacterium associated with infections in dogs.</title>
        <authorList>
            <person name="Gobeli Brawand S."/>
            <person name="Cotting K."/>
            <person name="Gomez-Sanz E."/>
            <person name="Collaud A."/>
            <person name="Thomann A."/>
            <person name="Brodard I."/>
            <person name="Rodriguez-Campos S."/>
            <person name="Strauss C."/>
            <person name="Perreten V."/>
        </authorList>
    </citation>
    <scope>NUCLEOTIDE SEQUENCE [LARGE SCALE GENOMIC DNA]</scope>
    <source>
        <strain evidence="1 2">KM45013</strain>
    </source>
</reference>
<protein>
    <submittedName>
        <fullName evidence="1">Uncharacterized protein</fullName>
    </submittedName>
</protein>
<accession>A0A1W7AD76</accession>
<dbReference type="RefSeq" id="WP_086042679.1">
    <property type="nucleotide sequence ID" value="NZ_CBCRZA010000002.1"/>
</dbReference>
<dbReference type="Proteomes" id="UP000194154">
    <property type="component" value="Chromosome"/>
</dbReference>
<organism evidence="1 2">
    <name type="scientific">Macrococcoides canis</name>
    <dbReference type="NCBI Taxonomy" id="1855823"/>
    <lineage>
        <taxon>Bacteria</taxon>
        <taxon>Bacillati</taxon>
        <taxon>Bacillota</taxon>
        <taxon>Bacilli</taxon>
        <taxon>Bacillales</taxon>
        <taxon>Staphylococcaceae</taxon>
        <taxon>Macrococcoides</taxon>
    </lineage>
</organism>
<name>A0A1W7AD76_9STAP</name>
<dbReference type="STRING" id="1855823.MCCS_14090"/>
<sequence>MEQHDKIYDLTTVVDVEITKFVNEAFDLAVSKAKNVHQLKQYDLHSAVDSRAINVPSEINEWLWCEADTRFKRKIFNYIAELPVK</sequence>